<dbReference type="Gene3D" id="2.60.120.10">
    <property type="entry name" value="Jelly Rolls"/>
    <property type="match status" value="1"/>
</dbReference>
<dbReference type="InterPro" id="IPR018490">
    <property type="entry name" value="cNMP-bd_dom_sf"/>
</dbReference>
<dbReference type="SUPFAM" id="SSF51206">
    <property type="entry name" value="cAMP-binding domain-like"/>
    <property type="match status" value="1"/>
</dbReference>
<dbReference type="InterPro" id="IPR012318">
    <property type="entry name" value="HTH_CRP"/>
</dbReference>
<dbReference type="EMBL" id="CP098502">
    <property type="protein sequence ID" value="UTI65103.1"/>
    <property type="molecule type" value="Genomic_DNA"/>
</dbReference>
<evidence type="ECO:0000259" key="5">
    <source>
        <dbReference type="PROSITE" id="PS51063"/>
    </source>
</evidence>
<name>A0ABY5DSV7_9ACTN</name>
<evidence type="ECO:0000256" key="3">
    <source>
        <dbReference type="ARBA" id="ARBA00023163"/>
    </source>
</evidence>
<protein>
    <submittedName>
        <fullName evidence="6">Crp/Fnr family transcriptional regulator</fullName>
    </submittedName>
</protein>
<dbReference type="Gene3D" id="1.10.10.10">
    <property type="entry name" value="Winged helix-like DNA-binding domain superfamily/Winged helix DNA-binding domain"/>
    <property type="match status" value="1"/>
</dbReference>
<keyword evidence="3" id="KW-0804">Transcription</keyword>
<dbReference type="InterPro" id="IPR014710">
    <property type="entry name" value="RmlC-like_jellyroll"/>
</dbReference>
<keyword evidence="1" id="KW-0805">Transcription regulation</keyword>
<dbReference type="SUPFAM" id="SSF46785">
    <property type="entry name" value="Winged helix' DNA-binding domain"/>
    <property type="match status" value="1"/>
</dbReference>
<evidence type="ECO:0000256" key="1">
    <source>
        <dbReference type="ARBA" id="ARBA00023015"/>
    </source>
</evidence>
<dbReference type="InterPro" id="IPR036388">
    <property type="entry name" value="WH-like_DNA-bd_sf"/>
</dbReference>
<reference evidence="6 7" key="1">
    <citation type="submission" date="2022-06" db="EMBL/GenBank/DDBJ databases">
        <title>Paraconexibacter antarcticus.</title>
        <authorList>
            <person name="Kim C.S."/>
        </authorList>
    </citation>
    <scope>NUCLEOTIDE SEQUENCE [LARGE SCALE GENOMIC DNA]</scope>
    <source>
        <strain evidence="6 7">02-257</strain>
    </source>
</reference>
<dbReference type="CDD" id="cd00038">
    <property type="entry name" value="CAP_ED"/>
    <property type="match status" value="1"/>
</dbReference>
<dbReference type="InterPro" id="IPR036390">
    <property type="entry name" value="WH_DNA-bd_sf"/>
</dbReference>
<dbReference type="InterPro" id="IPR050397">
    <property type="entry name" value="Env_Response_Regulators"/>
</dbReference>
<dbReference type="SMART" id="SM00100">
    <property type="entry name" value="cNMP"/>
    <property type="match status" value="1"/>
</dbReference>
<dbReference type="PANTHER" id="PTHR24567">
    <property type="entry name" value="CRP FAMILY TRANSCRIPTIONAL REGULATORY PROTEIN"/>
    <property type="match status" value="1"/>
</dbReference>
<feature type="domain" description="HTH crp-type" evidence="5">
    <location>
        <begin position="143"/>
        <end position="216"/>
    </location>
</feature>
<evidence type="ECO:0000313" key="6">
    <source>
        <dbReference type="EMBL" id="UTI65103.1"/>
    </source>
</evidence>
<dbReference type="PROSITE" id="PS50042">
    <property type="entry name" value="CNMP_BINDING_3"/>
    <property type="match status" value="1"/>
</dbReference>
<evidence type="ECO:0000313" key="7">
    <source>
        <dbReference type="Proteomes" id="UP001056035"/>
    </source>
</evidence>
<evidence type="ECO:0000259" key="4">
    <source>
        <dbReference type="PROSITE" id="PS50042"/>
    </source>
</evidence>
<dbReference type="PROSITE" id="PS51063">
    <property type="entry name" value="HTH_CRP_2"/>
    <property type="match status" value="1"/>
</dbReference>
<accession>A0ABY5DSV7</accession>
<organism evidence="6 7">
    <name type="scientific">Paraconexibacter antarcticus</name>
    <dbReference type="NCBI Taxonomy" id="2949664"/>
    <lineage>
        <taxon>Bacteria</taxon>
        <taxon>Bacillati</taxon>
        <taxon>Actinomycetota</taxon>
        <taxon>Thermoleophilia</taxon>
        <taxon>Solirubrobacterales</taxon>
        <taxon>Paraconexibacteraceae</taxon>
        <taxon>Paraconexibacter</taxon>
    </lineage>
</organism>
<gene>
    <name evidence="6" type="ORF">NBH00_02570</name>
</gene>
<feature type="domain" description="Cyclic nucleotide-binding" evidence="4">
    <location>
        <begin position="10"/>
        <end position="129"/>
    </location>
</feature>
<keyword evidence="2" id="KW-0238">DNA-binding</keyword>
<dbReference type="Pfam" id="PF00027">
    <property type="entry name" value="cNMP_binding"/>
    <property type="match status" value="1"/>
</dbReference>
<dbReference type="PANTHER" id="PTHR24567:SF68">
    <property type="entry name" value="DNA-BINDING TRANSCRIPTIONAL DUAL REGULATOR CRP"/>
    <property type="match status" value="1"/>
</dbReference>
<sequence>MHAPRREEFLLTRLSREDVQAFRETGRQEPFTAGRALITPGATKRELVVIEHGYVKVVRNQGDREVVLSVHGPGELMGEIALLDRGDHAAAVIALTGGQALHVPAVNFWRVLGERPHLNRIIIGTVTARLRDAGHQRAEQLAAPAIVRVAGRILWLADRFGATIDDALLIDIPLTQAELSSWAGVSRETGVRALRQLRDAGWIRLERRRIVLADTLALQRFIAAEVPA</sequence>
<dbReference type="Proteomes" id="UP001056035">
    <property type="component" value="Chromosome"/>
</dbReference>
<keyword evidence="7" id="KW-1185">Reference proteome</keyword>
<evidence type="ECO:0000256" key="2">
    <source>
        <dbReference type="ARBA" id="ARBA00023125"/>
    </source>
</evidence>
<proteinExistence type="predicted"/>
<dbReference type="Pfam" id="PF13545">
    <property type="entry name" value="HTH_Crp_2"/>
    <property type="match status" value="1"/>
</dbReference>
<dbReference type="InterPro" id="IPR000595">
    <property type="entry name" value="cNMP-bd_dom"/>
</dbReference>
<dbReference type="SMART" id="SM00419">
    <property type="entry name" value="HTH_CRP"/>
    <property type="match status" value="1"/>
</dbReference>
<dbReference type="RefSeq" id="WP_254571793.1">
    <property type="nucleotide sequence ID" value="NZ_CP098502.1"/>
</dbReference>